<dbReference type="Proteomes" id="UP000701698">
    <property type="component" value="Unassembled WGS sequence"/>
</dbReference>
<sequence>MSQAHAFKIDFDDLEALLGGEDGFDLNRLRAMMGQRGSFRDQLMEPPMPIYELEPRELNLALGGRLNGPFMITIILGLQAMGSKPELSIQFKVAVPATDGDSDGETKDAGALMNLTHQNVFLAWRLIQLLLHADEISTNTVTHAHILADREMVAQLDEWDTHSQAIIEFGGQANIDAVMTATVPEALLTEVLLLIDDEGEGIHPSVVTAEIAAGTILWDDDFVFYGILTPDEAAEIAAAREALLDTFRPMIQSYVTMFGHQPSIEKTMGEAGGQMVRDVAGHSLEHYIVTIAERMPELTTAQTMALAVSFGKLMLYHNSKLPGAWALDTAAIASASWTSAHFDEHYQGWGDDERGLRNFLMANGTVNITSLEKVRQLQYGNW</sequence>
<evidence type="ECO:0000313" key="2">
    <source>
        <dbReference type="Proteomes" id="UP000701698"/>
    </source>
</evidence>
<comment type="caution">
    <text evidence="1">The sequence shown here is derived from an EMBL/GenBank/DDBJ whole genome shotgun (WGS) entry which is preliminary data.</text>
</comment>
<accession>A0A955RP94</accession>
<reference evidence="1" key="2">
    <citation type="journal article" date="2021" name="Microbiome">
        <title>Successional dynamics and alternative stable states in a saline activated sludge microbial community over 9 years.</title>
        <authorList>
            <person name="Wang Y."/>
            <person name="Ye J."/>
            <person name="Ju F."/>
            <person name="Liu L."/>
            <person name="Boyd J.A."/>
            <person name="Deng Y."/>
            <person name="Parks D.H."/>
            <person name="Jiang X."/>
            <person name="Yin X."/>
            <person name="Woodcroft B.J."/>
            <person name="Tyson G.W."/>
            <person name="Hugenholtz P."/>
            <person name="Polz M.F."/>
            <person name="Zhang T."/>
        </authorList>
    </citation>
    <scope>NUCLEOTIDE SEQUENCE</scope>
    <source>
        <strain evidence="1">HKST-UBA01</strain>
    </source>
</reference>
<evidence type="ECO:0000313" key="1">
    <source>
        <dbReference type="EMBL" id="MCA9389994.1"/>
    </source>
</evidence>
<reference evidence="1" key="1">
    <citation type="submission" date="2020-04" db="EMBL/GenBank/DDBJ databases">
        <authorList>
            <person name="Zhang T."/>
        </authorList>
    </citation>
    <scope>NUCLEOTIDE SEQUENCE</scope>
    <source>
        <strain evidence="1">HKST-UBA01</strain>
    </source>
</reference>
<organism evidence="1 2">
    <name type="scientific">candidate division WWE3 bacterium</name>
    <dbReference type="NCBI Taxonomy" id="2053526"/>
    <lineage>
        <taxon>Bacteria</taxon>
        <taxon>Katanobacteria</taxon>
    </lineage>
</organism>
<dbReference type="EMBL" id="JAGQKX010000018">
    <property type="protein sequence ID" value="MCA9389994.1"/>
    <property type="molecule type" value="Genomic_DNA"/>
</dbReference>
<name>A0A955RP94_UNCKA</name>
<gene>
    <name evidence="1" type="ORF">KC571_01210</name>
</gene>
<dbReference type="AlphaFoldDB" id="A0A955RP94"/>
<proteinExistence type="predicted"/>
<protein>
    <submittedName>
        <fullName evidence="1">Uncharacterized protein</fullName>
    </submittedName>
</protein>